<comment type="caution">
    <text evidence="1">The sequence shown here is derived from an EMBL/GenBank/DDBJ whole genome shotgun (WGS) entry which is preliminary data.</text>
</comment>
<protein>
    <submittedName>
        <fullName evidence="1">Uncharacterized protein</fullName>
    </submittedName>
</protein>
<dbReference type="AlphaFoldDB" id="A0A645GJ66"/>
<reference evidence="1" key="1">
    <citation type="submission" date="2019-08" db="EMBL/GenBank/DDBJ databases">
        <authorList>
            <person name="Kucharzyk K."/>
            <person name="Murdoch R.W."/>
            <person name="Higgins S."/>
            <person name="Loffler F."/>
        </authorList>
    </citation>
    <scope>NUCLEOTIDE SEQUENCE</scope>
</reference>
<sequence>MIRVVEELFVELFSGADACEFYLYILVWFVAVEPYEGLGHLRYVYGLSHVKDKELSAFSHRPCPEDKADSFRDEHEVALHVLVCYCHRASALYLLFELGDDAAAASQDVSEAHSHIGCIRVSLLNIE</sequence>
<proteinExistence type="predicted"/>
<accession>A0A645GJ66</accession>
<evidence type="ECO:0000313" key="1">
    <source>
        <dbReference type="EMBL" id="MPN26947.1"/>
    </source>
</evidence>
<organism evidence="1">
    <name type="scientific">bioreactor metagenome</name>
    <dbReference type="NCBI Taxonomy" id="1076179"/>
    <lineage>
        <taxon>unclassified sequences</taxon>
        <taxon>metagenomes</taxon>
        <taxon>ecological metagenomes</taxon>
    </lineage>
</organism>
<dbReference type="EMBL" id="VSSQ01076658">
    <property type="protein sequence ID" value="MPN26947.1"/>
    <property type="molecule type" value="Genomic_DNA"/>
</dbReference>
<gene>
    <name evidence="1" type="ORF">SDC9_174373</name>
</gene>
<name>A0A645GJ66_9ZZZZ</name>